<feature type="transmembrane region" description="Helical" evidence="1">
    <location>
        <begin position="56"/>
        <end position="81"/>
    </location>
</feature>
<dbReference type="RefSeq" id="WP_285627381.1">
    <property type="nucleotide sequence ID" value="NZ_BSTJ01000007.1"/>
</dbReference>
<dbReference type="EMBL" id="BSTJ01000007">
    <property type="protein sequence ID" value="GLY77613.1"/>
    <property type="molecule type" value="Genomic_DNA"/>
</dbReference>
<keyword evidence="1" id="KW-0812">Transmembrane</keyword>
<dbReference type="AlphaFoldDB" id="A0A9W6RKZ4"/>
<feature type="transmembrane region" description="Helical" evidence="1">
    <location>
        <begin position="161"/>
        <end position="182"/>
    </location>
</feature>
<organism evidence="2 3">
    <name type="scientific">Actinoallomurus iriomotensis</name>
    <dbReference type="NCBI Taxonomy" id="478107"/>
    <lineage>
        <taxon>Bacteria</taxon>
        <taxon>Bacillati</taxon>
        <taxon>Actinomycetota</taxon>
        <taxon>Actinomycetes</taxon>
        <taxon>Streptosporangiales</taxon>
        <taxon>Thermomonosporaceae</taxon>
        <taxon>Actinoallomurus</taxon>
    </lineage>
</organism>
<keyword evidence="1" id="KW-1133">Transmembrane helix</keyword>
<proteinExistence type="predicted"/>
<comment type="caution">
    <text evidence="2">The sequence shown here is derived from an EMBL/GenBank/DDBJ whole genome shotgun (WGS) entry which is preliminary data.</text>
</comment>
<feature type="transmembrane region" description="Helical" evidence="1">
    <location>
        <begin position="308"/>
        <end position="326"/>
    </location>
</feature>
<keyword evidence="1" id="KW-0472">Membrane</keyword>
<feature type="transmembrane region" description="Helical" evidence="1">
    <location>
        <begin position="189"/>
        <end position="207"/>
    </location>
</feature>
<evidence type="ECO:0000313" key="2">
    <source>
        <dbReference type="EMBL" id="GLY77613.1"/>
    </source>
</evidence>
<reference evidence="2" key="1">
    <citation type="submission" date="2023-03" db="EMBL/GenBank/DDBJ databases">
        <title>Actinoallomurus iriomotensis NBRC 103681.</title>
        <authorList>
            <person name="Ichikawa N."/>
            <person name="Sato H."/>
            <person name="Tonouchi N."/>
        </authorList>
    </citation>
    <scope>NUCLEOTIDE SEQUENCE</scope>
    <source>
        <strain evidence="2">NBRC 103681</strain>
    </source>
</reference>
<evidence type="ECO:0000313" key="3">
    <source>
        <dbReference type="Proteomes" id="UP001165135"/>
    </source>
</evidence>
<evidence type="ECO:0000256" key="1">
    <source>
        <dbReference type="SAM" id="Phobius"/>
    </source>
</evidence>
<name>A0A9W6RKZ4_9ACTN</name>
<feature type="transmembrane region" description="Helical" evidence="1">
    <location>
        <begin position="102"/>
        <end position="128"/>
    </location>
</feature>
<protein>
    <submittedName>
        <fullName evidence="2">Transporter</fullName>
    </submittedName>
</protein>
<accession>A0A9W6RKZ4</accession>
<sequence>MIWLTWRQFRTQATVAFGAVVVILAALAATGPHLAHLQQTRGDRFLDGIGGLETNLYLGTVLALLVLPALIGMFWGAPLVTRELDAGTHRLAWTMTTRTRWLVAKLGLIGLAAMAASGLLGLAVTWWAGPIDKAIAARNGAPGPGFLLFPRLAPEVFDSRGIVPIGYAAFFFVLGVTIGILVRRTLPAMAILGVLFVAIQITMSMAVRPHLTAPERITTTISSHNMLNINMFDHVTVTIDEPGAWLAAQQTVDAAGRPAAVPSWFVDCVGRSEQERQACFAKLAHLGYRQQVTYHPAGSFWSIQRNETALYLGLTLLLAGFGAWWIRRLSR</sequence>
<gene>
    <name evidence="2" type="ORF">Airi01_058800</name>
</gene>
<dbReference type="Proteomes" id="UP001165135">
    <property type="component" value="Unassembled WGS sequence"/>
</dbReference>